<accession>A0A177CHQ4</accession>
<dbReference type="GeneID" id="28762007"/>
<dbReference type="Proteomes" id="UP000077069">
    <property type="component" value="Unassembled WGS sequence"/>
</dbReference>
<evidence type="ECO:0000256" key="1">
    <source>
        <dbReference type="SAM" id="MobiDB-lite"/>
    </source>
</evidence>
<dbReference type="OrthoDB" id="10303310at2759"/>
<dbReference type="InParanoid" id="A0A177CHQ4"/>
<gene>
    <name evidence="2" type="ORF">CC84DRAFT_1164607</name>
</gene>
<sequence>MAQPSILSTRSIARQSLGLPTVCGLPSVHSTQLGQQRPKIRQPPRHSAFDSGTHCQEIFQEEIMCLNASAPYETHLRDCRCLSLKPPVRHAPIIRAPSDQNSS</sequence>
<protein>
    <submittedName>
        <fullName evidence="2">Uncharacterized protein</fullName>
    </submittedName>
</protein>
<feature type="region of interest" description="Disordered" evidence="1">
    <location>
        <begin position="30"/>
        <end position="51"/>
    </location>
</feature>
<name>A0A177CHQ4_9PLEO</name>
<organism evidence="2 3">
    <name type="scientific">Paraphaeosphaeria sporulosa</name>
    <dbReference type="NCBI Taxonomy" id="1460663"/>
    <lineage>
        <taxon>Eukaryota</taxon>
        <taxon>Fungi</taxon>
        <taxon>Dikarya</taxon>
        <taxon>Ascomycota</taxon>
        <taxon>Pezizomycotina</taxon>
        <taxon>Dothideomycetes</taxon>
        <taxon>Pleosporomycetidae</taxon>
        <taxon>Pleosporales</taxon>
        <taxon>Massarineae</taxon>
        <taxon>Didymosphaeriaceae</taxon>
        <taxon>Paraphaeosphaeria</taxon>
    </lineage>
</organism>
<dbReference type="EMBL" id="KV441552">
    <property type="protein sequence ID" value="OAG06307.1"/>
    <property type="molecule type" value="Genomic_DNA"/>
</dbReference>
<dbReference type="AlphaFoldDB" id="A0A177CHQ4"/>
<proteinExistence type="predicted"/>
<evidence type="ECO:0000313" key="2">
    <source>
        <dbReference type="EMBL" id="OAG06307.1"/>
    </source>
</evidence>
<dbReference type="RefSeq" id="XP_018036672.1">
    <property type="nucleotide sequence ID" value="XM_018178521.1"/>
</dbReference>
<reference evidence="2 3" key="1">
    <citation type="submission" date="2016-05" db="EMBL/GenBank/DDBJ databases">
        <title>Comparative analysis of secretome profiles of manganese(II)-oxidizing ascomycete fungi.</title>
        <authorList>
            <consortium name="DOE Joint Genome Institute"/>
            <person name="Zeiner C.A."/>
            <person name="Purvine S.O."/>
            <person name="Zink E.M."/>
            <person name="Wu S."/>
            <person name="Pasa-Tolic L."/>
            <person name="Chaput D.L."/>
            <person name="Haridas S."/>
            <person name="Grigoriev I.V."/>
            <person name="Santelli C.M."/>
            <person name="Hansel C.M."/>
        </authorList>
    </citation>
    <scope>NUCLEOTIDE SEQUENCE [LARGE SCALE GENOMIC DNA]</scope>
    <source>
        <strain evidence="2 3">AP3s5-JAC2a</strain>
    </source>
</reference>
<evidence type="ECO:0000313" key="3">
    <source>
        <dbReference type="Proteomes" id="UP000077069"/>
    </source>
</evidence>
<keyword evidence="3" id="KW-1185">Reference proteome</keyword>